<dbReference type="AlphaFoldDB" id="A0A855S9F0"/>
<dbReference type="RefSeq" id="WP_045083778.1">
    <property type="nucleotide sequence ID" value="NZ_JZSV01000044.1"/>
</dbReference>
<dbReference type="PANTHER" id="PTHR36154:SF1">
    <property type="entry name" value="DNA-BINDING TRANSCRIPTIONAL ACTIVATOR ALPA"/>
    <property type="match status" value="1"/>
</dbReference>
<dbReference type="GeneID" id="61230899"/>
<name>A0A855S9F0_PHOAN</name>
<gene>
    <name evidence="1" type="ORF">C0W41_16400</name>
</gene>
<dbReference type="Proteomes" id="UP000241440">
    <property type="component" value="Unassembled WGS sequence"/>
</dbReference>
<dbReference type="Pfam" id="PF05930">
    <property type="entry name" value="Phage_AlpA"/>
    <property type="match status" value="1"/>
</dbReference>
<proteinExistence type="predicted"/>
<comment type="caution">
    <text evidence="1">The sequence shown here is derived from an EMBL/GenBank/DDBJ whole genome shotgun (WGS) entry which is preliminary data.</text>
</comment>
<dbReference type="InterPro" id="IPR010260">
    <property type="entry name" value="AlpA"/>
</dbReference>
<evidence type="ECO:0000313" key="2">
    <source>
        <dbReference type="Proteomes" id="UP000241440"/>
    </source>
</evidence>
<reference evidence="1 2" key="1">
    <citation type="submission" date="2018-01" db="EMBL/GenBank/DDBJ databases">
        <title>Whole genome sequencing of Histamine producing bacteria.</title>
        <authorList>
            <person name="Butler K."/>
        </authorList>
    </citation>
    <scope>NUCLEOTIDE SEQUENCE [LARGE SCALE GENOMIC DNA]</scope>
    <source>
        <strain evidence="1 2">A2-1</strain>
    </source>
</reference>
<evidence type="ECO:0000313" key="1">
    <source>
        <dbReference type="EMBL" id="PSX06050.1"/>
    </source>
</evidence>
<dbReference type="EMBL" id="PYOY01000009">
    <property type="protein sequence ID" value="PSX06050.1"/>
    <property type="molecule type" value="Genomic_DNA"/>
</dbReference>
<dbReference type="InterPro" id="IPR052931">
    <property type="entry name" value="Prophage_regulatory_activator"/>
</dbReference>
<protein>
    <submittedName>
        <fullName evidence="1">AlpA family phage regulatory protein</fullName>
    </submittedName>
</protein>
<dbReference type="Gene3D" id="1.10.238.160">
    <property type="match status" value="1"/>
</dbReference>
<accession>A0A855S9F0</accession>
<dbReference type="PANTHER" id="PTHR36154">
    <property type="entry name" value="DNA-BINDING TRANSCRIPTIONAL ACTIVATOR ALPA"/>
    <property type="match status" value="1"/>
</dbReference>
<organism evidence="1 2">
    <name type="scientific">Photobacterium angustum</name>
    <dbReference type="NCBI Taxonomy" id="661"/>
    <lineage>
        <taxon>Bacteria</taxon>
        <taxon>Pseudomonadati</taxon>
        <taxon>Pseudomonadota</taxon>
        <taxon>Gammaproteobacteria</taxon>
        <taxon>Vibrionales</taxon>
        <taxon>Vibrionaceae</taxon>
        <taxon>Photobacterium</taxon>
    </lineage>
</organism>
<sequence length="68" mass="8017">MMINQRPSKILRLPEVKDKVGLSRSSIYALMTKGDFPPSVRLGERSVGWFEDKIDQWLLERENKRKNK</sequence>